<evidence type="ECO:0000313" key="10">
    <source>
        <dbReference type="Proteomes" id="UP001303473"/>
    </source>
</evidence>
<dbReference type="Proteomes" id="UP001303473">
    <property type="component" value="Unassembled WGS sequence"/>
</dbReference>
<feature type="region of interest" description="Disordered" evidence="6">
    <location>
        <begin position="468"/>
        <end position="536"/>
    </location>
</feature>
<evidence type="ECO:0000313" key="9">
    <source>
        <dbReference type="EMBL" id="KAK3940691.1"/>
    </source>
</evidence>
<evidence type="ECO:0000256" key="2">
    <source>
        <dbReference type="ARBA" id="ARBA00022692"/>
    </source>
</evidence>
<dbReference type="Pfam" id="PF20684">
    <property type="entry name" value="Fung_rhodopsin"/>
    <property type="match status" value="1"/>
</dbReference>
<comment type="subcellular location">
    <subcellularLocation>
        <location evidence="1">Membrane</location>
        <topology evidence="1">Multi-pass membrane protein</topology>
    </subcellularLocation>
</comment>
<evidence type="ECO:0000256" key="1">
    <source>
        <dbReference type="ARBA" id="ARBA00004141"/>
    </source>
</evidence>
<feature type="region of interest" description="Disordered" evidence="6">
    <location>
        <begin position="421"/>
        <end position="452"/>
    </location>
</feature>
<reference evidence="10" key="1">
    <citation type="journal article" date="2023" name="Mol. Phylogenet. Evol.">
        <title>Genome-scale phylogeny and comparative genomics of the fungal order Sordariales.</title>
        <authorList>
            <person name="Hensen N."/>
            <person name="Bonometti L."/>
            <person name="Westerberg I."/>
            <person name="Brannstrom I.O."/>
            <person name="Guillou S."/>
            <person name="Cros-Aarteil S."/>
            <person name="Calhoun S."/>
            <person name="Haridas S."/>
            <person name="Kuo A."/>
            <person name="Mondo S."/>
            <person name="Pangilinan J."/>
            <person name="Riley R."/>
            <person name="LaButti K."/>
            <person name="Andreopoulos B."/>
            <person name="Lipzen A."/>
            <person name="Chen C."/>
            <person name="Yan M."/>
            <person name="Daum C."/>
            <person name="Ng V."/>
            <person name="Clum A."/>
            <person name="Steindorff A."/>
            <person name="Ohm R.A."/>
            <person name="Martin F."/>
            <person name="Silar P."/>
            <person name="Natvig D.O."/>
            <person name="Lalanne C."/>
            <person name="Gautier V."/>
            <person name="Ament-Velasquez S.L."/>
            <person name="Kruys A."/>
            <person name="Hutchinson M.I."/>
            <person name="Powell A.J."/>
            <person name="Barry K."/>
            <person name="Miller A.N."/>
            <person name="Grigoriev I.V."/>
            <person name="Debuchy R."/>
            <person name="Gladieux P."/>
            <person name="Hiltunen Thoren M."/>
            <person name="Johannesson H."/>
        </authorList>
    </citation>
    <scope>NUCLEOTIDE SEQUENCE [LARGE SCALE GENOMIC DNA]</scope>
    <source>
        <strain evidence="10">CBS 340.73</strain>
    </source>
</reference>
<feature type="compositionally biased region" description="Low complexity" evidence="6">
    <location>
        <begin position="433"/>
        <end position="450"/>
    </location>
</feature>
<comment type="caution">
    <text evidence="9">The sequence shown here is derived from an EMBL/GenBank/DDBJ whole genome shotgun (WGS) entry which is preliminary data.</text>
</comment>
<evidence type="ECO:0000256" key="3">
    <source>
        <dbReference type="ARBA" id="ARBA00022989"/>
    </source>
</evidence>
<evidence type="ECO:0000256" key="4">
    <source>
        <dbReference type="ARBA" id="ARBA00023136"/>
    </source>
</evidence>
<keyword evidence="4 7" id="KW-0472">Membrane</keyword>
<dbReference type="InterPro" id="IPR049326">
    <property type="entry name" value="Rhodopsin_dom_fungi"/>
</dbReference>
<comment type="similarity">
    <text evidence="5">Belongs to the SAT4 family.</text>
</comment>
<keyword evidence="10" id="KW-1185">Reference proteome</keyword>
<keyword evidence="3 7" id="KW-1133">Transmembrane helix</keyword>
<evidence type="ECO:0000256" key="7">
    <source>
        <dbReference type="SAM" id="Phobius"/>
    </source>
</evidence>
<feature type="transmembrane region" description="Helical" evidence="7">
    <location>
        <begin position="54"/>
        <end position="76"/>
    </location>
</feature>
<protein>
    <recommendedName>
        <fullName evidence="8">Rhodopsin domain-containing protein</fullName>
    </recommendedName>
</protein>
<feature type="transmembrane region" description="Helical" evidence="7">
    <location>
        <begin position="182"/>
        <end position="208"/>
    </location>
</feature>
<feature type="transmembrane region" description="Helical" evidence="7">
    <location>
        <begin position="220"/>
        <end position="238"/>
    </location>
</feature>
<evidence type="ECO:0000256" key="5">
    <source>
        <dbReference type="ARBA" id="ARBA00038359"/>
    </source>
</evidence>
<feature type="domain" description="Rhodopsin" evidence="8">
    <location>
        <begin position="36"/>
        <end position="260"/>
    </location>
</feature>
<gene>
    <name evidence="9" type="ORF">QBC46DRAFT_260525</name>
</gene>
<evidence type="ECO:0000259" key="8">
    <source>
        <dbReference type="Pfam" id="PF20684"/>
    </source>
</evidence>
<name>A0AAN6N8Q8_9PEZI</name>
<feature type="transmembrane region" description="Helical" evidence="7">
    <location>
        <begin position="96"/>
        <end position="116"/>
    </location>
</feature>
<evidence type="ECO:0000256" key="6">
    <source>
        <dbReference type="SAM" id="MobiDB-lite"/>
    </source>
</evidence>
<feature type="compositionally biased region" description="Polar residues" evidence="6">
    <location>
        <begin position="474"/>
        <end position="494"/>
    </location>
</feature>
<dbReference type="PANTHER" id="PTHR33048:SF19">
    <property type="entry name" value="MEMBRANE PROTEIN PTH11-LIKE, PUTATIVE (AFU_ORTHOLOGUE AFUA_1G14080)-RELATED"/>
    <property type="match status" value="1"/>
</dbReference>
<feature type="transmembrane region" description="Helical" evidence="7">
    <location>
        <begin position="253"/>
        <end position="275"/>
    </location>
</feature>
<feature type="compositionally biased region" description="Polar residues" evidence="6">
    <location>
        <begin position="501"/>
        <end position="520"/>
    </location>
</feature>
<feature type="transmembrane region" description="Helical" evidence="7">
    <location>
        <begin position="137"/>
        <end position="155"/>
    </location>
</feature>
<feature type="transmembrane region" description="Helical" evidence="7">
    <location>
        <begin position="20"/>
        <end position="42"/>
    </location>
</feature>
<dbReference type="EMBL" id="MU853793">
    <property type="protein sequence ID" value="KAK3940691.1"/>
    <property type="molecule type" value="Genomic_DNA"/>
</dbReference>
<sequence>MSLYSEPPPLHTFSQDKPTLLVCWWITIFCTVIILLRVGGRFVRTEKLFREDKVAALALIPLFLRMGCVHVILIYGTNNAQLADAGLSDEILHQKSIASGLVLLSRVFYAATLWVLKSAILEFFKRLNVNWERSYEVTLLFIRCALVATFIAVVISDLAECQPFSHYWQVLPDPGGQCRQGYAQLLTMAVCNVTTDLLLVFFPVPIIIRSQMSVKRKVQLVLLFSLSLAVVAVTLYRVPHIIEDRGSQQSRSLYASVELLFATAAANALVLGSFVRDRGVKKNRYKYGSVAAGSMEGQRSSVAASESRRPTIATRHWGSDEDLVRDVGYGVKPDLREMPSTPASPMESSFNRVYTPAPMAELHGWNFPGNSRRNSAEPRGGGGGSGNDFLKPGVYVPATRFSSNATSRKVSFFDYGGLLDDQNTPGGRRESQIPPNEAAIPSPSIPASSNGLRRGSTALLQDIGGLLSPLSAMSPRSQRSMRSGSTGTELQPIQQEERSSSKSIQHGTPPSYNRSDSSSGRPEPVLMDPGGLLGND</sequence>
<dbReference type="InterPro" id="IPR052337">
    <property type="entry name" value="SAT4-like"/>
</dbReference>
<keyword evidence="2 7" id="KW-0812">Transmembrane</keyword>
<feature type="region of interest" description="Disordered" evidence="6">
    <location>
        <begin position="368"/>
        <end position="388"/>
    </location>
</feature>
<dbReference type="AlphaFoldDB" id="A0AAN6N8Q8"/>
<dbReference type="PANTHER" id="PTHR33048">
    <property type="entry name" value="PTH11-LIKE INTEGRAL MEMBRANE PROTEIN (AFU_ORTHOLOGUE AFUA_5G11245)"/>
    <property type="match status" value="1"/>
</dbReference>
<organism evidence="9 10">
    <name type="scientific">Diplogelasinospora grovesii</name>
    <dbReference type="NCBI Taxonomy" id="303347"/>
    <lineage>
        <taxon>Eukaryota</taxon>
        <taxon>Fungi</taxon>
        <taxon>Dikarya</taxon>
        <taxon>Ascomycota</taxon>
        <taxon>Pezizomycotina</taxon>
        <taxon>Sordariomycetes</taxon>
        <taxon>Sordariomycetidae</taxon>
        <taxon>Sordariales</taxon>
        <taxon>Diplogelasinosporaceae</taxon>
        <taxon>Diplogelasinospora</taxon>
    </lineage>
</organism>
<accession>A0AAN6N8Q8</accession>
<proteinExistence type="inferred from homology"/>
<dbReference type="GO" id="GO:0016020">
    <property type="term" value="C:membrane"/>
    <property type="evidence" value="ECO:0007669"/>
    <property type="project" value="UniProtKB-SubCell"/>
</dbReference>